<reference evidence="5 6" key="1">
    <citation type="submission" date="2024-09" db="EMBL/GenBank/DDBJ databases">
        <authorList>
            <person name="Sun Q."/>
            <person name="Mori K."/>
        </authorList>
    </citation>
    <scope>NUCLEOTIDE SEQUENCE [LARGE SCALE GENOMIC DNA]</scope>
    <source>
        <strain evidence="5 6">CCM 7228</strain>
    </source>
</reference>
<dbReference type="PANTHER" id="PTHR44942">
    <property type="entry name" value="METHYLTRANSF_11 DOMAIN-CONTAINING PROTEIN"/>
    <property type="match status" value="1"/>
</dbReference>
<organism evidence="5 6">
    <name type="scientific">Metabacillus herbersteinensis</name>
    <dbReference type="NCBI Taxonomy" id="283816"/>
    <lineage>
        <taxon>Bacteria</taxon>
        <taxon>Bacillati</taxon>
        <taxon>Bacillota</taxon>
        <taxon>Bacilli</taxon>
        <taxon>Bacillales</taxon>
        <taxon>Bacillaceae</taxon>
        <taxon>Metabacillus</taxon>
    </lineage>
</organism>
<dbReference type="InterPro" id="IPR029063">
    <property type="entry name" value="SAM-dependent_MTases_sf"/>
</dbReference>
<dbReference type="InterPro" id="IPR013216">
    <property type="entry name" value="Methyltransf_11"/>
</dbReference>
<evidence type="ECO:0000259" key="4">
    <source>
        <dbReference type="Pfam" id="PF08241"/>
    </source>
</evidence>
<dbReference type="RefSeq" id="WP_378931729.1">
    <property type="nucleotide sequence ID" value="NZ_JBHLVO010000003.1"/>
</dbReference>
<evidence type="ECO:0000313" key="6">
    <source>
        <dbReference type="Proteomes" id="UP001589854"/>
    </source>
</evidence>
<dbReference type="CDD" id="cd02440">
    <property type="entry name" value="AdoMet_MTases"/>
    <property type="match status" value="1"/>
</dbReference>
<sequence>MDDHQIKKDVQRQFSQNAEKYVASESHAKGDDLSLMVDWLDPNPDWMAIDIATGGGHVTKALSSHVSTIFATDLTNQMLATAKKHLDSTCNNVWYVQADAESLPFLDSTFDLAVCRIAAHHFPNPELFVQEVHRVLKPGGKFLLIDNVAPDDKGLDQFVNTLEKLRDPSHGRSYTINEWKKLFRSSSFIEVRSSNRKKTYSFPVWVSRTATTEEQVQEVQNHLCLANDTVKNYFAITIEDGQILSLHVDELMILLEK</sequence>
<dbReference type="Proteomes" id="UP001589854">
    <property type="component" value="Unassembled WGS sequence"/>
</dbReference>
<dbReference type="PANTHER" id="PTHR44942:SF4">
    <property type="entry name" value="METHYLTRANSFERASE TYPE 11 DOMAIN-CONTAINING PROTEIN"/>
    <property type="match status" value="1"/>
</dbReference>
<accession>A0ABV6GDQ2</accession>
<dbReference type="Pfam" id="PF08241">
    <property type="entry name" value="Methyltransf_11"/>
    <property type="match status" value="1"/>
</dbReference>
<keyword evidence="3 5" id="KW-0808">Transferase</keyword>
<dbReference type="InterPro" id="IPR051052">
    <property type="entry name" value="Diverse_substrate_MTase"/>
</dbReference>
<dbReference type="EMBL" id="JBHLVO010000003">
    <property type="protein sequence ID" value="MFC0271077.1"/>
    <property type="molecule type" value="Genomic_DNA"/>
</dbReference>
<proteinExistence type="inferred from homology"/>
<dbReference type="GO" id="GO:0008168">
    <property type="term" value="F:methyltransferase activity"/>
    <property type="evidence" value="ECO:0007669"/>
    <property type="project" value="UniProtKB-KW"/>
</dbReference>
<evidence type="ECO:0000256" key="1">
    <source>
        <dbReference type="ARBA" id="ARBA00008361"/>
    </source>
</evidence>
<gene>
    <name evidence="5" type="ORF">ACFFIX_06385</name>
</gene>
<dbReference type="SUPFAM" id="SSF53335">
    <property type="entry name" value="S-adenosyl-L-methionine-dependent methyltransferases"/>
    <property type="match status" value="1"/>
</dbReference>
<feature type="domain" description="Methyltransferase type 11" evidence="4">
    <location>
        <begin position="50"/>
        <end position="143"/>
    </location>
</feature>
<dbReference type="GO" id="GO:0032259">
    <property type="term" value="P:methylation"/>
    <property type="evidence" value="ECO:0007669"/>
    <property type="project" value="UniProtKB-KW"/>
</dbReference>
<evidence type="ECO:0000256" key="3">
    <source>
        <dbReference type="ARBA" id="ARBA00022679"/>
    </source>
</evidence>
<protein>
    <submittedName>
        <fullName evidence="5">Class I SAM-dependent methyltransferase</fullName>
        <ecNumber evidence="5">2.1.1.-</ecNumber>
    </submittedName>
</protein>
<dbReference type="EC" id="2.1.1.-" evidence="5"/>
<evidence type="ECO:0000256" key="2">
    <source>
        <dbReference type="ARBA" id="ARBA00022603"/>
    </source>
</evidence>
<evidence type="ECO:0000313" key="5">
    <source>
        <dbReference type="EMBL" id="MFC0271077.1"/>
    </source>
</evidence>
<comment type="similarity">
    <text evidence="1">Belongs to the methyltransferase superfamily.</text>
</comment>
<comment type="caution">
    <text evidence="5">The sequence shown here is derived from an EMBL/GenBank/DDBJ whole genome shotgun (WGS) entry which is preliminary data.</text>
</comment>
<keyword evidence="2 5" id="KW-0489">Methyltransferase</keyword>
<name>A0ABV6GDQ2_9BACI</name>
<dbReference type="Gene3D" id="3.40.50.150">
    <property type="entry name" value="Vaccinia Virus protein VP39"/>
    <property type="match status" value="1"/>
</dbReference>
<keyword evidence="6" id="KW-1185">Reference proteome</keyword>